<dbReference type="Pfam" id="PF12710">
    <property type="entry name" value="HAD"/>
    <property type="match status" value="1"/>
</dbReference>
<dbReference type="NCBIfam" id="TIGR01490">
    <property type="entry name" value="HAD-SF-IB-hyp1"/>
    <property type="match status" value="1"/>
</dbReference>
<dbReference type="InterPro" id="IPR036412">
    <property type="entry name" value="HAD-like_sf"/>
</dbReference>
<dbReference type="NCBIfam" id="TIGR01488">
    <property type="entry name" value="HAD-SF-IB"/>
    <property type="match status" value="1"/>
</dbReference>
<keyword evidence="3" id="KW-0460">Magnesium</keyword>
<evidence type="ECO:0000256" key="1">
    <source>
        <dbReference type="ARBA" id="ARBA00022723"/>
    </source>
</evidence>
<sequence length="199" mass="23078">MVEKSRLALFDFDGTITTGDTFIPFIKYVRGKFTFWKGAILLSPYIVLYAIGAYPNWKLKQKFIRKYFKGMELAELEKYGKSFAKDILPGMIRSKAIEEINELNSLEYQLFIVTASHRSWILPWAEKFGFKVISTEWEVSNGRITGKLEGMNCYGEEKKSRIYNDLDLNSFEHIVGYGDTDGDIPMLSLCKKTKFKPFR</sequence>
<name>A0A4D7JYY5_9BACT</name>
<keyword evidence="6" id="KW-1185">Reference proteome</keyword>
<protein>
    <submittedName>
        <fullName evidence="5">HAD-IB family hydrolase</fullName>
    </submittedName>
</protein>
<dbReference type="OrthoDB" id="9794212at2"/>
<dbReference type="KEGG" id="fpf:DCC35_03515"/>
<keyword evidence="4" id="KW-1133">Transmembrane helix</keyword>
<evidence type="ECO:0000313" key="6">
    <source>
        <dbReference type="Proteomes" id="UP000298616"/>
    </source>
</evidence>
<evidence type="ECO:0000313" key="5">
    <source>
        <dbReference type="EMBL" id="QCK13894.1"/>
    </source>
</evidence>
<dbReference type="EMBL" id="CP028923">
    <property type="protein sequence ID" value="QCK13894.1"/>
    <property type="molecule type" value="Genomic_DNA"/>
</dbReference>
<dbReference type="Gene3D" id="3.40.50.1000">
    <property type="entry name" value="HAD superfamily/HAD-like"/>
    <property type="match status" value="1"/>
</dbReference>
<dbReference type="InterPro" id="IPR050582">
    <property type="entry name" value="HAD-like_SerB"/>
</dbReference>
<dbReference type="InterPro" id="IPR006385">
    <property type="entry name" value="HAD_hydro_SerB1"/>
</dbReference>
<evidence type="ECO:0000256" key="2">
    <source>
        <dbReference type="ARBA" id="ARBA00022801"/>
    </source>
</evidence>
<accession>A0A4D7JYY5</accession>
<dbReference type="AlphaFoldDB" id="A0A4D7JYY5"/>
<keyword evidence="2 5" id="KW-0378">Hydrolase</keyword>
<evidence type="ECO:0000256" key="4">
    <source>
        <dbReference type="SAM" id="Phobius"/>
    </source>
</evidence>
<reference evidence="5 6" key="1">
    <citation type="submission" date="2018-04" db="EMBL/GenBank/DDBJ databases">
        <title>Complete genome uncultured novel isolate.</title>
        <authorList>
            <person name="Merlino G."/>
        </authorList>
    </citation>
    <scope>NUCLEOTIDE SEQUENCE [LARGE SCALE GENOMIC DNA]</scope>
    <source>
        <strain evidence="6">R1DC9</strain>
    </source>
</reference>
<dbReference type="Gene3D" id="1.20.1440.100">
    <property type="entry name" value="SG protein - dephosphorylation function"/>
    <property type="match status" value="1"/>
</dbReference>
<dbReference type="PANTHER" id="PTHR43344">
    <property type="entry name" value="PHOSPHOSERINE PHOSPHATASE"/>
    <property type="match status" value="1"/>
</dbReference>
<keyword evidence="4" id="KW-0812">Transmembrane</keyword>
<dbReference type="GO" id="GO:0016787">
    <property type="term" value="F:hydrolase activity"/>
    <property type="evidence" value="ECO:0007669"/>
    <property type="project" value="UniProtKB-KW"/>
</dbReference>
<dbReference type="Proteomes" id="UP000298616">
    <property type="component" value="Chromosome"/>
</dbReference>
<organism evidence="5 6">
    <name type="scientific">Mangrovivirga cuniculi</name>
    <dbReference type="NCBI Taxonomy" id="2715131"/>
    <lineage>
        <taxon>Bacteria</taxon>
        <taxon>Pseudomonadati</taxon>
        <taxon>Bacteroidota</taxon>
        <taxon>Cytophagia</taxon>
        <taxon>Cytophagales</taxon>
        <taxon>Mangrovivirgaceae</taxon>
        <taxon>Mangrovivirga</taxon>
    </lineage>
</organism>
<evidence type="ECO:0000256" key="3">
    <source>
        <dbReference type="ARBA" id="ARBA00022842"/>
    </source>
</evidence>
<feature type="transmembrane region" description="Helical" evidence="4">
    <location>
        <begin position="35"/>
        <end position="57"/>
    </location>
</feature>
<dbReference type="SUPFAM" id="SSF56784">
    <property type="entry name" value="HAD-like"/>
    <property type="match status" value="1"/>
</dbReference>
<keyword evidence="4" id="KW-0472">Membrane</keyword>
<dbReference type="RefSeq" id="WP_137089485.1">
    <property type="nucleotide sequence ID" value="NZ_CP028923.1"/>
</dbReference>
<dbReference type="PANTHER" id="PTHR43344:SF13">
    <property type="entry name" value="PHOSPHATASE RV3661-RELATED"/>
    <property type="match status" value="1"/>
</dbReference>
<proteinExistence type="predicted"/>
<dbReference type="InterPro" id="IPR023214">
    <property type="entry name" value="HAD_sf"/>
</dbReference>
<gene>
    <name evidence="5" type="ORF">DCC35_03515</name>
</gene>
<keyword evidence="1" id="KW-0479">Metal-binding</keyword>
<dbReference type="GO" id="GO:0046872">
    <property type="term" value="F:metal ion binding"/>
    <property type="evidence" value="ECO:0007669"/>
    <property type="project" value="UniProtKB-KW"/>
</dbReference>